<sequence>MQTSPVAAAPGIATDALEPVPPSAQARREITHAGFWPSVLFAVAATSILIGIIWDISWHISIGRDTFWTPAHMAVYLGGLLGGFTGGWLALRYTFFPGPNARNESVSIFGVRAPLGAWVTMWGAVAMLTSAPFDDWWHNAYGLDVRIISPPHTVLGIGMIAISVGALLVGLAHQNRANDRTGNWLFTYIGAVFVTLGSVFSMELTFPNLQHAATFYEVCAAVFVLRLVTLGVAGRISWPTTRVATISVGIQCLATWILPLFHAQPKLAPIFNPVTHMVPPAFPVLIMVPAVGIDLLLQKTPLSDSPWKRVLLGCLLGTVFIATFIPVQWLFAEFLLTPHADNWFFAGDRYWGYQTRIDHLWTHKFFRLAKDMDGYDPLTPRAVGLTWLIASVSSWLGVVWGGWMKRVHR</sequence>
<keyword evidence="3" id="KW-1185">Reference proteome</keyword>
<feature type="transmembrane region" description="Helical" evidence="1">
    <location>
        <begin position="382"/>
        <end position="403"/>
    </location>
</feature>
<dbReference type="EMBL" id="ABVL01000036">
    <property type="protein sequence ID" value="EDY16288.1"/>
    <property type="molecule type" value="Genomic_DNA"/>
</dbReference>
<name>B4DBA0_9BACT</name>
<evidence type="ECO:0000256" key="1">
    <source>
        <dbReference type="SAM" id="Phobius"/>
    </source>
</evidence>
<accession>B4DBA0</accession>
<keyword evidence="1" id="KW-0812">Transmembrane</keyword>
<protein>
    <submittedName>
        <fullName evidence="2">Uncharacterized protein</fullName>
    </submittedName>
</protein>
<feature type="transmembrane region" description="Helical" evidence="1">
    <location>
        <begin position="281"/>
        <end position="298"/>
    </location>
</feature>
<keyword evidence="1" id="KW-0472">Membrane</keyword>
<comment type="caution">
    <text evidence="2">The sequence shown here is derived from an EMBL/GenBank/DDBJ whole genome shotgun (WGS) entry which is preliminary data.</text>
</comment>
<dbReference type="eggNOG" id="ENOG502Z7R2">
    <property type="taxonomic scope" value="Bacteria"/>
</dbReference>
<gene>
    <name evidence="2" type="ORF">CfE428DRAFT_6191</name>
</gene>
<feature type="transmembrane region" description="Helical" evidence="1">
    <location>
        <begin position="35"/>
        <end position="54"/>
    </location>
</feature>
<dbReference type="AlphaFoldDB" id="B4DBA0"/>
<evidence type="ECO:0000313" key="2">
    <source>
        <dbReference type="EMBL" id="EDY16288.1"/>
    </source>
</evidence>
<feature type="transmembrane region" description="Helical" evidence="1">
    <location>
        <begin position="214"/>
        <end position="236"/>
    </location>
</feature>
<organism evidence="2 3">
    <name type="scientific">Chthoniobacter flavus Ellin428</name>
    <dbReference type="NCBI Taxonomy" id="497964"/>
    <lineage>
        <taxon>Bacteria</taxon>
        <taxon>Pseudomonadati</taxon>
        <taxon>Verrucomicrobiota</taxon>
        <taxon>Spartobacteria</taxon>
        <taxon>Chthoniobacterales</taxon>
        <taxon>Chthoniobacteraceae</taxon>
        <taxon>Chthoniobacter</taxon>
    </lineage>
</organism>
<keyword evidence="1" id="KW-1133">Transmembrane helix</keyword>
<feature type="transmembrane region" description="Helical" evidence="1">
    <location>
        <begin position="74"/>
        <end position="95"/>
    </location>
</feature>
<proteinExistence type="predicted"/>
<feature type="transmembrane region" description="Helical" evidence="1">
    <location>
        <begin position="243"/>
        <end position="261"/>
    </location>
</feature>
<dbReference type="STRING" id="497964.CfE428DRAFT_6191"/>
<evidence type="ECO:0000313" key="3">
    <source>
        <dbReference type="Proteomes" id="UP000005824"/>
    </source>
</evidence>
<feature type="transmembrane region" description="Helical" evidence="1">
    <location>
        <begin position="115"/>
        <end position="133"/>
    </location>
</feature>
<dbReference type="Proteomes" id="UP000005824">
    <property type="component" value="Unassembled WGS sequence"/>
</dbReference>
<dbReference type="InParanoid" id="B4DBA0"/>
<feature type="transmembrane region" description="Helical" evidence="1">
    <location>
        <begin position="310"/>
        <end position="331"/>
    </location>
</feature>
<reference evidence="2 3" key="1">
    <citation type="journal article" date="2011" name="J. Bacteriol.">
        <title>Genome sequence of Chthoniobacter flavus Ellin428, an aerobic heterotrophic soil bacterium.</title>
        <authorList>
            <person name="Kant R."/>
            <person name="van Passel M.W."/>
            <person name="Palva A."/>
            <person name="Lucas S."/>
            <person name="Lapidus A."/>
            <person name="Glavina Del Rio T."/>
            <person name="Dalin E."/>
            <person name="Tice H."/>
            <person name="Bruce D."/>
            <person name="Goodwin L."/>
            <person name="Pitluck S."/>
            <person name="Larimer F.W."/>
            <person name="Land M.L."/>
            <person name="Hauser L."/>
            <person name="Sangwan P."/>
            <person name="de Vos W.M."/>
            <person name="Janssen P.H."/>
            <person name="Smidt H."/>
        </authorList>
    </citation>
    <scope>NUCLEOTIDE SEQUENCE [LARGE SCALE GENOMIC DNA]</scope>
    <source>
        <strain evidence="2 3">Ellin428</strain>
    </source>
</reference>
<dbReference type="RefSeq" id="WP_006983509.1">
    <property type="nucleotide sequence ID" value="NZ_ABVL01000036.1"/>
</dbReference>
<dbReference type="Gene3D" id="1.20.1050.50">
    <property type="entry name" value="Particulate methane monooxygenase subunit c2. Chain: C"/>
    <property type="match status" value="1"/>
</dbReference>
<feature type="transmembrane region" description="Helical" evidence="1">
    <location>
        <begin position="153"/>
        <end position="172"/>
    </location>
</feature>
<dbReference type="InterPro" id="IPR023349">
    <property type="entry name" value="NH3_CH4_mOase_C_sf"/>
</dbReference>
<feature type="transmembrane region" description="Helical" evidence="1">
    <location>
        <begin position="184"/>
        <end position="202"/>
    </location>
</feature>